<feature type="transmembrane region" description="Helical" evidence="1">
    <location>
        <begin position="80"/>
        <end position="98"/>
    </location>
</feature>
<keyword evidence="3" id="KW-1185">Reference proteome</keyword>
<protein>
    <submittedName>
        <fullName evidence="2">Uncharacterized protein</fullName>
    </submittedName>
</protein>
<keyword evidence="1" id="KW-1133">Transmembrane helix</keyword>
<dbReference type="EMBL" id="JACXYU010000001">
    <property type="protein sequence ID" value="MBD3930553.1"/>
    <property type="molecule type" value="Genomic_DNA"/>
</dbReference>
<accession>A0A927IA36</accession>
<comment type="caution">
    <text evidence="2">The sequence shown here is derived from an EMBL/GenBank/DDBJ whole genome shotgun (WGS) entry which is preliminary data.</text>
</comment>
<evidence type="ECO:0000313" key="2">
    <source>
        <dbReference type="EMBL" id="MBD3930553.1"/>
    </source>
</evidence>
<sequence length="101" mass="10453">MTRPTTGQRVAAVVLLLLADLLVVGCLLWGYLWTGWLDGWNEGHPPEAPGLAREFMWYLAGGAVVTAGALAAFGRGAYATVQLVVLGGGAATFAALAAQKP</sequence>
<dbReference type="Proteomes" id="UP000632289">
    <property type="component" value="Unassembled WGS sequence"/>
</dbReference>
<gene>
    <name evidence="2" type="ORF">IF129_03045</name>
</gene>
<keyword evidence="1" id="KW-0812">Transmembrane</keyword>
<reference evidence="2" key="1">
    <citation type="submission" date="2020-09" db="EMBL/GenBank/DDBJ databases">
        <title>Secondary metabolite and genome analysis of marine Streptomyces chumphonensis KK1-2T.</title>
        <authorList>
            <person name="Phongsopitanun W."/>
            <person name="Kanchanasin P."/>
            <person name="Pittayakhajonwut P."/>
            <person name="Suwanborirux K."/>
            <person name="Tanasupawat S."/>
        </authorList>
    </citation>
    <scope>NUCLEOTIDE SEQUENCE</scope>
    <source>
        <strain evidence="2">KK1-2</strain>
    </source>
</reference>
<feature type="transmembrane region" description="Helical" evidence="1">
    <location>
        <begin position="55"/>
        <end position="73"/>
    </location>
</feature>
<evidence type="ECO:0000256" key="1">
    <source>
        <dbReference type="SAM" id="Phobius"/>
    </source>
</evidence>
<evidence type="ECO:0000313" key="3">
    <source>
        <dbReference type="Proteomes" id="UP000632289"/>
    </source>
</evidence>
<organism evidence="2 3">
    <name type="scientific">Streptomyces chumphonensis</name>
    <dbReference type="NCBI Taxonomy" id="1214925"/>
    <lineage>
        <taxon>Bacteria</taxon>
        <taxon>Bacillati</taxon>
        <taxon>Actinomycetota</taxon>
        <taxon>Actinomycetes</taxon>
        <taxon>Kitasatosporales</taxon>
        <taxon>Streptomycetaceae</taxon>
        <taxon>Streptomyces</taxon>
    </lineage>
</organism>
<feature type="transmembrane region" description="Helical" evidence="1">
    <location>
        <begin position="12"/>
        <end position="32"/>
    </location>
</feature>
<dbReference type="RefSeq" id="WP_191207817.1">
    <property type="nucleotide sequence ID" value="NZ_BAABKL010000039.1"/>
</dbReference>
<dbReference type="AlphaFoldDB" id="A0A927IA36"/>
<proteinExistence type="predicted"/>
<name>A0A927IA36_9ACTN</name>
<keyword evidence="1" id="KW-0472">Membrane</keyword>